<evidence type="ECO:0000313" key="5">
    <source>
        <dbReference type="EMBL" id="QDU62765.1"/>
    </source>
</evidence>
<sequence precursor="true">MFRTIPHHPTLLLAFGVALLAMAAGAAAAKDSREDFFEKHVRPVLLNHCIDCHGPDTQESDIRLDARKFLIQDSEAKSLVVPGKPEKSKLMDVVAHTGNITMPPEEKLGETEIAAISTWIKDGAVWPAREEVAGAKTMGERLGDARSDHWAFQPVVRPKLPKVSNPSWIKTPVDAFILSKLDEQKITPSAPADRRTLLRRVTLGLTGLPPTKEQSDAFVADASPDAYEKVIERLLASPHYGERWGRYWLDVARYADTMGYQAGGKNTTFPHAYTYRDYVIDSLNNDLPYDQFLIEQLAADMLPEREDKSHLAALGFLTVGNRFLNNQREIVNDQIDLVGRGMLGLTVACARCHDHKYDAIPTEDYYSLYGVFASVTEPKELPVIGQPKREEDYQEYLKERAKRQQVVTDYVDKNFAEIAEDLRNQVGDYLLIERTSRRNGPYAGKKLLLTLKKEQVRRTAERLWKSYLDRREVRDNSLFGIWRELSAVPPEEFEQKAQQIIQRRVKQKKPINPLLREWLVEAKPASIVDVARIYHNLFAMVRKEALSQSDANKPLANADAEEFRRVLYGAASLLTLSPEDRRNNLDRKHRTRLLQLEGKVKALDNESEGAPPRAMVVLEKTNPVNPYVFVRGNPGRRGPAVPRRFLQVLEPSERSFQNGSGRLELAEAIASSENPLTARVLVNRIWMQHFGKAIVRTPDDFGIRGDEPTHPELLDYLASSFMDQGWSLKNLHRTIVLSNAYRQSSDVRPDVAKRDPQNVYCWRMNPQRLDFEPLRDSMLAVSGGLEREVGGRSVGSVQSPQERRRTMYSFVDRLFYPTILRTFDVSAPDQSIVKRHQTTVPQQALFLMNSPFVIEQASRMTRHPRMRSAEGDQAKVQVLFGLAYARDASPEEIASALSYLKTVKHGDPWNQLAQALLISNEFSFVD</sequence>
<dbReference type="Proteomes" id="UP000317093">
    <property type="component" value="Chromosome"/>
</dbReference>
<dbReference type="PANTHER" id="PTHR35889">
    <property type="entry name" value="CYCLOINULO-OLIGOSACCHARIDE FRUCTANOTRANSFERASE-RELATED"/>
    <property type="match status" value="1"/>
</dbReference>
<gene>
    <name evidence="5" type="ORF">Pan216_36350</name>
</gene>
<dbReference type="Pfam" id="PF07587">
    <property type="entry name" value="PSD1"/>
    <property type="match status" value="1"/>
</dbReference>
<protein>
    <submittedName>
        <fullName evidence="5">Planctomycete cytochrome C</fullName>
    </submittedName>
</protein>
<feature type="signal peptide" evidence="1">
    <location>
        <begin position="1"/>
        <end position="23"/>
    </location>
</feature>
<dbReference type="Pfam" id="PF07583">
    <property type="entry name" value="PSCyt2"/>
    <property type="match status" value="1"/>
</dbReference>
<keyword evidence="1" id="KW-0732">Signal</keyword>
<feature type="domain" description="DUF1553" evidence="3">
    <location>
        <begin position="661"/>
        <end position="899"/>
    </location>
</feature>
<dbReference type="GO" id="GO:0020037">
    <property type="term" value="F:heme binding"/>
    <property type="evidence" value="ECO:0007669"/>
    <property type="project" value="InterPro"/>
</dbReference>
<accession>A0A518B715</accession>
<dbReference type="SUPFAM" id="SSF46626">
    <property type="entry name" value="Cytochrome c"/>
    <property type="match status" value="1"/>
</dbReference>
<proteinExistence type="predicted"/>
<reference evidence="5 6" key="1">
    <citation type="submission" date="2019-02" db="EMBL/GenBank/DDBJ databases">
        <title>Deep-cultivation of Planctomycetes and their phenomic and genomic characterization uncovers novel biology.</title>
        <authorList>
            <person name="Wiegand S."/>
            <person name="Jogler M."/>
            <person name="Boedeker C."/>
            <person name="Pinto D."/>
            <person name="Vollmers J."/>
            <person name="Rivas-Marin E."/>
            <person name="Kohn T."/>
            <person name="Peeters S.H."/>
            <person name="Heuer A."/>
            <person name="Rast P."/>
            <person name="Oberbeckmann S."/>
            <person name="Bunk B."/>
            <person name="Jeske O."/>
            <person name="Meyerdierks A."/>
            <person name="Storesund J.E."/>
            <person name="Kallscheuer N."/>
            <person name="Luecker S."/>
            <person name="Lage O.M."/>
            <person name="Pohl T."/>
            <person name="Merkel B.J."/>
            <person name="Hornburger P."/>
            <person name="Mueller R.-W."/>
            <person name="Bruemmer F."/>
            <person name="Labrenz M."/>
            <person name="Spormann A.M."/>
            <person name="Op den Camp H."/>
            <person name="Overmann J."/>
            <person name="Amann R."/>
            <person name="Jetten M.S.M."/>
            <person name="Mascher T."/>
            <person name="Medema M.H."/>
            <person name="Devos D.P."/>
            <person name="Kaster A.-K."/>
            <person name="Ovreas L."/>
            <person name="Rohde M."/>
            <person name="Galperin M.Y."/>
            <person name="Jogler C."/>
        </authorList>
    </citation>
    <scope>NUCLEOTIDE SEQUENCE [LARGE SCALE GENOMIC DNA]</scope>
    <source>
        <strain evidence="5 6">Pan216</strain>
    </source>
</reference>
<dbReference type="InterPro" id="IPR011429">
    <property type="entry name" value="Cyt_c_Planctomycete-type"/>
</dbReference>
<evidence type="ECO:0000256" key="1">
    <source>
        <dbReference type="SAM" id="SignalP"/>
    </source>
</evidence>
<feature type="domain" description="DUF1549" evidence="2">
    <location>
        <begin position="172"/>
        <end position="376"/>
    </location>
</feature>
<evidence type="ECO:0000259" key="2">
    <source>
        <dbReference type="Pfam" id="PF07583"/>
    </source>
</evidence>
<organism evidence="5 6">
    <name type="scientific">Kolteria novifilia</name>
    <dbReference type="NCBI Taxonomy" id="2527975"/>
    <lineage>
        <taxon>Bacteria</taxon>
        <taxon>Pseudomonadati</taxon>
        <taxon>Planctomycetota</taxon>
        <taxon>Planctomycetia</taxon>
        <taxon>Kolteriales</taxon>
        <taxon>Kolteriaceae</taxon>
        <taxon>Kolteria</taxon>
    </lineage>
</organism>
<evidence type="ECO:0000259" key="4">
    <source>
        <dbReference type="Pfam" id="PF07635"/>
    </source>
</evidence>
<dbReference type="InterPro" id="IPR036909">
    <property type="entry name" value="Cyt_c-like_dom_sf"/>
</dbReference>
<keyword evidence="6" id="KW-1185">Reference proteome</keyword>
<feature type="domain" description="Cytochrome C Planctomycete-type" evidence="4">
    <location>
        <begin position="49"/>
        <end position="106"/>
    </location>
</feature>
<dbReference type="AlphaFoldDB" id="A0A518B715"/>
<dbReference type="RefSeq" id="WP_419192654.1">
    <property type="nucleotide sequence ID" value="NZ_CP036279.1"/>
</dbReference>
<dbReference type="InterPro" id="IPR022655">
    <property type="entry name" value="DUF1553"/>
</dbReference>
<dbReference type="GO" id="GO:0009055">
    <property type="term" value="F:electron transfer activity"/>
    <property type="evidence" value="ECO:0007669"/>
    <property type="project" value="InterPro"/>
</dbReference>
<dbReference type="PANTHER" id="PTHR35889:SF3">
    <property type="entry name" value="F-BOX DOMAIN-CONTAINING PROTEIN"/>
    <property type="match status" value="1"/>
</dbReference>
<evidence type="ECO:0000313" key="6">
    <source>
        <dbReference type="Proteomes" id="UP000317093"/>
    </source>
</evidence>
<evidence type="ECO:0000259" key="3">
    <source>
        <dbReference type="Pfam" id="PF07587"/>
    </source>
</evidence>
<name>A0A518B715_9BACT</name>
<feature type="chain" id="PRO_5021706968" evidence="1">
    <location>
        <begin position="24"/>
        <end position="926"/>
    </location>
</feature>
<dbReference type="Pfam" id="PF07635">
    <property type="entry name" value="PSCyt1"/>
    <property type="match status" value="1"/>
</dbReference>
<dbReference type="KEGG" id="knv:Pan216_36350"/>
<dbReference type="EMBL" id="CP036279">
    <property type="protein sequence ID" value="QDU62765.1"/>
    <property type="molecule type" value="Genomic_DNA"/>
</dbReference>
<dbReference type="InterPro" id="IPR011444">
    <property type="entry name" value="DUF1549"/>
</dbReference>